<dbReference type="RefSeq" id="WP_091727130.1">
    <property type="nucleotide sequence ID" value="NZ_FNQE01000005.1"/>
</dbReference>
<gene>
    <name evidence="3" type="ORF">SAMN05660462_00643</name>
</gene>
<name>A0A1H3LYC3_9FIRM</name>
<dbReference type="AlphaFoldDB" id="A0A1H3LYC3"/>
<dbReference type="PANTHER" id="PTHR43794">
    <property type="entry name" value="AMINOHYDROLASE SSNA-RELATED"/>
    <property type="match status" value="1"/>
</dbReference>
<accession>A0A1H3LYC3</accession>
<keyword evidence="1" id="KW-0378">Hydrolase</keyword>
<dbReference type="SUPFAM" id="SSF51556">
    <property type="entry name" value="Metallo-dependent hydrolases"/>
    <property type="match status" value="1"/>
</dbReference>
<evidence type="ECO:0000313" key="4">
    <source>
        <dbReference type="Proteomes" id="UP000198625"/>
    </source>
</evidence>
<dbReference type="InterPro" id="IPR006680">
    <property type="entry name" value="Amidohydro-rel"/>
</dbReference>
<dbReference type="InterPro" id="IPR032466">
    <property type="entry name" value="Metal_Hydrolase"/>
</dbReference>
<evidence type="ECO:0000313" key="3">
    <source>
        <dbReference type="EMBL" id="SDY69029.1"/>
    </source>
</evidence>
<evidence type="ECO:0000259" key="2">
    <source>
        <dbReference type="Pfam" id="PF01979"/>
    </source>
</evidence>
<dbReference type="Pfam" id="PF01979">
    <property type="entry name" value="Amidohydro_1"/>
    <property type="match status" value="1"/>
</dbReference>
<dbReference type="Gene3D" id="3.20.20.140">
    <property type="entry name" value="Metal-dependent hydrolases"/>
    <property type="match status" value="1"/>
</dbReference>
<sequence length="434" mass="48379">MLIKNVTVLTMNSNKDIIENGVVVFDDDIIIDIGEESIIKNYPNHEVIDGKEGILIPGFINAHTHCSMIAFRSLGDDVPNRLKRYLFPLEKMLVDKEIVALGSKYGICEMALAGVTTFADMYYFEDEVAKSTKEIGLRGILGETIVDFIAPDAKKPYEGLEYCNWFIDKWKDDNLIIPAVAPHAPYSSDTLHLQKAFYLAEEKDVPIIMHIAEMDYESEKYMNEYNLTPVQYLDSIGVLNSRMLGAHLIKVNDEDLEILKKREVGISHNIGANAKGAHGVAPAYKMYNMGLKLGLGTDGPMSGNTLDMFTQMGLVAKIHKLVNNDRTIFSADQILEMATIGGARALNLDKKIGSIEIGKKADLVLVETESINMQPIYDYYSVLVYSANSSNVSTVIVDGKIIVKDKALLTQDYRSLSNEFKKIKDRVMTIANTL</sequence>
<dbReference type="SUPFAM" id="SSF51338">
    <property type="entry name" value="Composite domain of metallo-dependent hydrolases"/>
    <property type="match status" value="1"/>
</dbReference>
<dbReference type="OrthoDB" id="9807210at2"/>
<dbReference type="Proteomes" id="UP000198625">
    <property type="component" value="Unassembled WGS sequence"/>
</dbReference>
<dbReference type="CDD" id="cd01298">
    <property type="entry name" value="ATZ_TRZ_like"/>
    <property type="match status" value="1"/>
</dbReference>
<proteinExistence type="predicted"/>
<dbReference type="Gene3D" id="2.30.40.10">
    <property type="entry name" value="Urease, subunit C, domain 1"/>
    <property type="match status" value="1"/>
</dbReference>
<dbReference type="STRING" id="415015.SAMN05660462_00643"/>
<reference evidence="3 4" key="1">
    <citation type="submission" date="2016-10" db="EMBL/GenBank/DDBJ databases">
        <authorList>
            <person name="de Groot N.N."/>
        </authorList>
    </citation>
    <scope>NUCLEOTIDE SEQUENCE [LARGE SCALE GENOMIC DNA]</scope>
    <source>
        <strain evidence="3 4">DSM 21650</strain>
    </source>
</reference>
<evidence type="ECO:0000256" key="1">
    <source>
        <dbReference type="ARBA" id="ARBA00022801"/>
    </source>
</evidence>
<keyword evidence="4" id="KW-1185">Reference proteome</keyword>
<dbReference type="InterPro" id="IPR050287">
    <property type="entry name" value="MTA/SAH_deaminase"/>
</dbReference>
<organism evidence="3 4">
    <name type="scientific">Proteiniborus ethanoligenes</name>
    <dbReference type="NCBI Taxonomy" id="415015"/>
    <lineage>
        <taxon>Bacteria</taxon>
        <taxon>Bacillati</taxon>
        <taxon>Bacillota</taxon>
        <taxon>Clostridia</taxon>
        <taxon>Eubacteriales</taxon>
        <taxon>Proteiniborus</taxon>
    </lineage>
</organism>
<dbReference type="EMBL" id="FNQE01000005">
    <property type="protein sequence ID" value="SDY69029.1"/>
    <property type="molecule type" value="Genomic_DNA"/>
</dbReference>
<dbReference type="GO" id="GO:0016810">
    <property type="term" value="F:hydrolase activity, acting on carbon-nitrogen (but not peptide) bonds"/>
    <property type="evidence" value="ECO:0007669"/>
    <property type="project" value="InterPro"/>
</dbReference>
<dbReference type="PANTHER" id="PTHR43794:SF11">
    <property type="entry name" value="AMIDOHYDROLASE-RELATED DOMAIN-CONTAINING PROTEIN"/>
    <property type="match status" value="1"/>
</dbReference>
<protein>
    <submittedName>
        <fullName evidence="3">Cytosine/adenosine deaminase</fullName>
    </submittedName>
</protein>
<dbReference type="InterPro" id="IPR011059">
    <property type="entry name" value="Metal-dep_hydrolase_composite"/>
</dbReference>
<feature type="domain" description="Amidohydrolase-related" evidence="2">
    <location>
        <begin position="54"/>
        <end position="402"/>
    </location>
</feature>